<name>X0X5G4_9ZZZZ</name>
<dbReference type="EMBL" id="BARS01035587">
    <property type="protein sequence ID" value="GAG20241.1"/>
    <property type="molecule type" value="Genomic_DNA"/>
</dbReference>
<dbReference type="PANTHER" id="PTHR42827">
    <property type="entry name" value="IRON-SULFUR CLUSTER-BINDING PROTEIN-RELATED"/>
    <property type="match status" value="1"/>
</dbReference>
<dbReference type="AlphaFoldDB" id="X0X5G4"/>
<organism evidence="1">
    <name type="scientific">marine sediment metagenome</name>
    <dbReference type="NCBI Taxonomy" id="412755"/>
    <lineage>
        <taxon>unclassified sequences</taxon>
        <taxon>metagenomes</taxon>
        <taxon>ecological metagenomes</taxon>
    </lineage>
</organism>
<gene>
    <name evidence="1" type="ORF">S01H1_54815</name>
</gene>
<evidence type="ECO:0000313" key="1">
    <source>
        <dbReference type="EMBL" id="GAG20241.1"/>
    </source>
</evidence>
<sequence>KEIVGYEHYTPLEMWLASGQKQLPSSNLYIVSIVYPFTDEIRKKSITPIKLAKMVLPAEIYSIARNFAKDFRNYIMEQTVEFLQNKGYNAISGKLSEAYTLVAKKDFYSTWSENHVAFAAGLGTFGLHEGLITYLGCNIRLASVITNAPLKVTPRKSDEPYANCLYYAKATCRECAKNCPANAITEKGYNKTKCNKYRNKVAREMVPRLKPILKAYSRRVNWKYKAHNFPVGCELCQFGVECMDKNPMIRHDLDFD</sequence>
<protein>
    <recommendedName>
        <fullName evidence="2">4Fe-4S ferredoxin-type domain-containing protein</fullName>
    </recommendedName>
</protein>
<evidence type="ECO:0008006" key="2">
    <source>
        <dbReference type="Google" id="ProtNLM"/>
    </source>
</evidence>
<feature type="non-terminal residue" evidence="1">
    <location>
        <position position="1"/>
    </location>
</feature>
<dbReference type="PANTHER" id="PTHR42827:SF1">
    <property type="entry name" value="IRON-SULFUR CLUSTER-BINDING PROTEIN"/>
    <property type="match status" value="1"/>
</dbReference>
<proteinExistence type="predicted"/>
<comment type="caution">
    <text evidence="1">The sequence shown here is derived from an EMBL/GenBank/DDBJ whole genome shotgun (WGS) entry which is preliminary data.</text>
</comment>
<accession>X0X5G4</accession>
<reference evidence="1" key="1">
    <citation type="journal article" date="2014" name="Front. Microbiol.">
        <title>High frequency of phylogenetically diverse reductive dehalogenase-homologous genes in deep subseafloor sedimentary metagenomes.</title>
        <authorList>
            <person name="Kawai M."/>
            <person name="Futagami T."/>
            <person name="Toyoda A."/>
            <person name="Takaki Y."/>
            <person name="Nishi S."/>
            <person name="Hori S."/>
            <person name="Arai W."/>
            <person name="Tsubouchi T."/>
            <person name="Morono Y."/>
            <person name="Uchiyama I."/>
            <person name="Ito T."/>
            <person name="Fujiyama A."/>
            <person name="Inagaki F."/>
            <person name="Takami H."/>
        </authorList>
    </citation>
    <scope>NUCLEOTIDE SEQUENCE</scope>
    <source>
        <strain evidence="1">Expedition CK06-06</strain>
    </source>
</reference>